<evidence type="ECO:0000313" key="2">
    <source>
        <dbReference type="EMBL" id="KZT52440.1"/>
    </source>
</evidence>
<feature type="chain" id="PRO_5007856448" evidence="1">
    <location>
        <begin position="24"/>
        <end position="218"/>
    </location>
</feature>
<dbReference type="Proteomes" id="UP000076842">
    <property type="component" value="Unassembled WGS sequence"/>
</dbReference>
<organism evidence="2 3">
    <name type="scientific">Calocera cornea HHB12733</name>
    <dbReference type="NCBI Taxonomy" id="1353952"/>
    <lineage>
        <taxon>Eukaryota</taxon>
        <taxon>Fungi</taxon>
        <taxon>Dikarya</taxon>
        <taxon>Basidiomycota</taxon>
        <taxon>Agaricomycotina</taxon>
        <taxon>Dacrymycetes</taxon>
        <taxon>Dacrymycetales</taxon>
        <taxon>Dacrymycetaceae</taxon>
        <taxon>Calocera</taxon>
    </lineage>
</organism>
<dbReference type="EMBL" id="KV424066">
    <property type="protein sequence ID" value="KZT52440.1"/>
    <property type="molecule type" value="Genomic_DNA"/>
</dbReference>
<name>A0A165DBB7_9BASI</name>
<evidence type="ECO:0000256" key="1">
    <source>
        <dbReference type="SAM" id="SignalP"/>
    </source>
</evidence>
<dbReference type="AlphaFoldDB" id="A0A165DBB7"/>
<protein>
    <submittedName>
        <fullName evidence="2">Uncharacterized protein</fullName>
    </submittedName>
</protein>
<reference evidence="2 3" key="1">
    <citation type="journal article" date="2016" name="Mol. Biol. Evol.">
        <title>Comparative Genomics of Early-Diverging Mushroom-Forming Fungi Provides Insights into the Origins of Lignocellulose Decay Capabilities.</title>
        <authorList>
            <person name="Nagy L.G."/>
            <person name="Riley R."/>
            <person name="Tritt A."/>
            <person name="Adam C."/>
            <person name="Daum C."/>
            <person name="Floudas D."/>
            <person name="Sun H."/>
            <person name="Yadav J.S."/>
            <person name="Pangilinan J."/>
            <person name="Larsson K.H."/>
            <person name="Matsuura K."/>
            <person name="Barry K."/>
            <person name="Labutti K."/>
            <person name="Kuo R."/>
            <person name="Ohm R.A."/>
            <person name="Bhattacharya S.S."/>
            <person name="Shirouzu T."/>
            <person name="Yoshinaga Y."/>
            <person name="Martin F.M."/>
            <person name="Grigoriev I.V."/>
            <person name="Hibbett D.S."/>
        </authorList>
    </citation>
    <scope>NUCLEOTIDE SEQUENCE [LARGE SCALE GENOMIC DNA]</scope>
    <source>
        <strain evidence="2 3">HHB12733</strain>
    </source>
</reference>
<gene>
    <name evidence="2" type="ORF">CALCODRAFT_90090</name>
</gene>
<feature type="signal peptide" evidence="1">
    <location>
        <begin position="1"/>
        <end position="23"/>
    </location>
</feature>
<sequence length="218" mass="24394">MPMTLSTSKTLHTLLYCLRLSMAATTLPWIRSIRSPSSAIDEIREKIRNTYHGFLRGPIPDSYRKSEEPFRDRLRGYDSGALCREMHKLPDSYFAADGDPQHVLARLPELQRIYSDILPTYSAGLSSVGVPNAGTMRTTWDRLLNCIGVPEDNTGLHSTSHSCEENVALSAPADLQLPKAFQGSETMRMSDWSVGRSSGYFIFTKSIEYLSEHAGCEQ</sequence>
<dbReference type="OrthoDB" id="10616946at2759"/>
<proteinExistence type="predicted"/>
<dbReference type="InParanoid" id="A0A165DBB7"/>
<keyword evidence="3" id="KW-1185">Reference proteome</keyword>
<evidence type="ECO:0000313" key="3">
    <source>
        <dbReference type="Proteomes" id="UP000076842"/>
    </source>
</evidence>
<keyword evidence="1" id="KW-0732">Signal</keyword>
<accession>A0A165DBB7</accession>